<dbReference type="InterPro" id="IPR042627">
    <property type="entry name" value="FBXW2"/>
</dbReference>
<dbReference type="Pfam" id="PF00400">
    <property type="entry name" value="WD40"/>
    <property type="match status" value="2"/>
</dbReference>
<dbReference type="InterPro" id="IPR036322">
    <property type="entry name" value="WD40_repeat_dom_sf"/>
</dbReference>
<dbReference type="InterPro" id="IPR019775">
    <property type="entry name" value="WD40_repeat_CS"/>
</dbReference>
<sequence length="301" mass="35208">MLAIGGEDRFVYIWNIRKNELEKMIAAHSIADLNFDKEYLYTASYDNSAAVWSFATESMYCLYAGHINGVMSIDVNREDNLVLTGSADYTVKVWDFHSGHMLNSFSNIHFGWVKKVKFLEKLKGDRHLVISSDTKGNIFIWTFQFEHNWSNEVDILKTPFVSFGQNFQFEITTKRDESINYFSIENLDTRPTFKLLKSKRIRNVKDKLLIDAGRRFAVFMVNEMDAINMQTYFYIYDIDRENVLQRIQVPKDRCEGVAPVPILGDRDWLDGFTDNNQPNLLFISVERQFVTLHYLSHNNKV</sequence>
<dbReference type="SMART" id="SM00320">
    <property type="entry name" value="WD40"/>
    <property type="match status" value="3"/>
</dbReference>
<dbReference type="Proteomes" id="UP000507470">
    <property type="component" value="Unassembled WGS sequence"/>
</dbReference>
<feature type="repeat" description="WD" evidence="3">
    <location>
        <begin position="1"/>
        <end position="24"/>
    </location>
</feature>
<gene>
    <name evidence="4" type="ORF">MCOR_58097</name>
</gene>
<dbReference type="InterPro" id="IPR015943">
    <property type="entry name" value="WD40/YVTN_repeat-like_dom_sf"/>
</dbReference>
<reference evidence="4 5" key="1">
    <citation type="submission" date="2020-06" db="EMBL/GenBank/DDBJ databases">
        <authorList>
            <person name="Li R."/>
            <person name="Bekaert M."/>
        </authorList>
    </citation>
    <scope>NUCLEOTIDE SEQUENCE [LARGE SCALE GENOMIC DNA]</scope>
    <source>
        <strain evidence="5">wild</strain>
    </source>
</reference>
<organism evidence="4 5">
    <name type="scientific">Mytilus coruscus</name>
    <name type="common">Sea mussel</name>
    <dbReference type="NCBI Taxonomy" id="42192"/>
    <lineage>
        <taxon>Eukaryota</taxon>
        <taxon>Metazoa</taxon>
        <taxon>Spiralia</taxon>
        <taxon>Lophotrochozoa</taxon>
        <taxon>Mollusca</taxon>
        <taxon>Bivalvia</taxon>
        <taxon>Autobranchia</taxon>
        <taxon>Pteriomorphia</taxon>
        <taxon>Mytilida</taxon>
        <taxon>Mytiloidea</taxon>
        <taxon>Mytilidae</taxon>
        <taxon>Mytilinae</taxon>
        <taxon>Mytilus</taxon>
    </lineage>
</organism>
<accession>A0A6J8F2Y8</accession>
<dbReference type="EMBL" id="CACVKT020010428">
    <property type="protein sequence ID" value="CAC5426383.1"/>
    <property type="molecule type" value="Genomic_DNA"/>
</dbReference>
<dbReference type="PROSITE" id="PS50082">
    <property type="entry name" value="WD_REPEATS_2"/>
    <property type="match status" value="2"/>
</dbReference>
<feature type="repeat" description="WD" evidence="3">
    <location>
        <begin position="63"/>
        <end position="104"/>
    </location>
</feature>
<dbReference type="PANTHER" id="PTHR44436:SF1">
    <property type="entry name" value="F-BOX_WD REPEAT-CONTAINING PROTEIN 2"/>
    <property type="match status" value="1"/>
</dbReference>
<evidence type="ECO:0000313" key="4">
    <source>
        <dbReference type="EMBL" id="CAC5426383.1"/>
    </source>
</evidence>
<dbReference type="PANTHER" id="PTHR44436">
    <property type="entry name" value="F-BOX/WD REPEAT-CONTAINING PROTEIN 2"/>
    <property type="match status" value="1"/>
</dbReference>
<proteinExistence type="predicted"/>
<protein>
    <submittedName>
        <fullName evidence="4">Uncharacterized protein</fullName>
    </submittedName>
</protein>
<dbReference type="PROSITE" id="PS00678">
    <property type="entry name" value="WD_REPEATS_1"/>
    <property type="match status" value="2"/>
</dbReference>
<keyword evidence="1 3" id="KW-0853">WD repeat</keyword>
<keyword evidence="2" id="KW-0677">Repeat</keyword>
<evidence type="ECO:0000256" key="1">
    <source>
        <dbReference type="ARBA" id="ARBA00022574"/>
    </source>
</evidence>
<dbReference type="Gene3D" id="2.130.10.10">
    <property type="entry name" value="YVTN repeat-like/Quinoprotein amine dehydrogenase"/>
    <property type="match status" value="1"/>
</dbReference>
<dbReference type="AlphaFoldDB" id="A0A6J8F2Y8"/>
<dbReference type="SUPFAM" id="SSF50978">
    <property type="entry name" value="WD40 repeat-like"/>
    <property type="match status" value="1"/>
</dbReference>
<evidence type="ECO:0000256" key="3">
    <source>
        <dbReference type="PROSITE-ProRule" id="PRU00221"/>
    </source>
</evidence>
<dbReference type="OrthoDB" id="538223at2759"/>
<evidence type="ECO:0000313" key="5">
    <source>
        <dbReference type="Proteomes" id="UP000507470"/>
    </source>
</evidence>
<evidence type="ECO:0000256" key="2">
    <source>
        <dbReference type="ARBA" id="ARBA00022737"/>
    </source>
</evidence>
<dbReference type="InterPro" id="IPR001680">
    <property type="entry name" value="WD40_rpt"/>
</dbReference>
<name>A0A6J8F2Y8_MYTCO</name>
<dbReference type="PROSITE" id="PS50294">
    <property type="entry name" value="WD_REPEATS_REGION"/>
    <property type="match status" value="1"/>
</dbReference>
<keyword evidence="5" id="KW-1185">Reference proteome</keyword>